<evidence type="ECO:0000313" key="6">
    <source>
        <dbReference type="EMBL" id="MFI5678951.1"/>
    </source>
</evidence>
<evidence type="ECO:0000256" key="4">
    <source>
        <dbReference type="ARBA" id="ARBA00023014"/>
    </source>
</evidence>
<gene>
    <name evidence="6" type="ORF">ACIA8P_30555</name>
</gene>
<dbReference type="Proteomes" id="UP001612415">
    <property type="component" value="Unassembled WGS sequence"/>
</dbReference>
<dbReference type="InterPro" id="IPR013785">
    <property type="entry name" value="Aldolase_TIM"/>
</dbReference>
<feature type="domain" description="Radical SAM core" evidence="5">
    <location>
        <begin position="1"/>
        <end position="217"/>
    </location>
</feature>
<sequence length="348" mass="38959">MYYTNILVSVTEICTVGCSHCGFKGSIRERQPAEEEMAAWVTQACDWGIPAIIFTGGEPFQRFSLLKAGVQAVARHPAKPRTGCFTSSFWGKDRATVDKILDQLPGLTHLYLSTDVFHQERVPAQYVRNVIDGAIAHGIRDISLCITIAKDEEEQQFRALYEDYGDRLLIHVDRVISTPHIDHVAATGHPPLPEHYKTSCWLHTPIINPNGDLCACHVAKVGAHRPLDKDVYFLGNLKQRSFREIMEEADADYGYQYLRAFGPQGVARLVNEDDELRTRFGGKAYSSGCDMCSKVLLTRKGREKLEAHVADPFQQALIDTVRERRFGEVSQDQAARVQAQAQAAEAAR</sequence>
<evidence type="ECO:0000256" key="1">
    <source>
        <dbReference type="ARBA" id="ARBA00022691"/>
    </source>
</evidence>
<dbReference type="InterPro" id="IPR007197">
    <property type="entry name" value="rSAM"/>
</dbReference>
<evidence type="ECO:0000259" key="5">
    <source>
        <dbReference type="PROSITE" id="PS51918"/>
    </source>
</evidence>
<dbReference type="SUPFAM" id="SSF102114">
    <property type="entry name" value="Radical SAM enzymes"/>
    <property type="match status" value="1"/>
</dbReference>
<keyword evidence="7" id="KW-1185">Reference proteome</keyword>
<dbReference type="PANTHER" id="PTHR11228">
    <property type="entry name" value="RADICAL SAM DOMAIN PROTEIN"/>
    <property type="match status" value="1"/>
</dbReference>
<comment type="caution">
    <text evidence="6">The sequence shown here is derived from an EMBL/GenBank/DDBJ whole genome shotgun (WGS) entry which is preliminary data.</text>
</comment>
<dbReference type="PANTHER" id="PTHR11228:SF7">
    <property type="entry name" value="PQQA PEPTIDE CYCLASE"/>
    <property type="match status" value="1"/>
</dbReference>
<keyword evidence="3" id="KW-0408">Iron</keyword>
<protein>
    <submittedName>
        <fullName evidence="6">Radical SAM protein</fullName>
    </submittedName>
</protein>
<dbReference type="SFLD" id="SFLDS00029">
    <property type="entry name" value="Radical_SAM"/>
    <property type="match status" value="1"/>
</dbReference>
<reference evidence="6 7" key="1">
    <citation type="submission" date="2024-10" db="EMBL/GenBank/DDBJ databases">
        <title>The Natural Products Discovery Center: Release of the First 8490 Sequenced Strains for Exploring Actinobacteria Biosynthetic Diversity.</title>
        <authorList>
            <person name="Kalkreuter E."/>
            <person name="Kautsar S.A."/>
            <person name="Yang D."/>
            <person name="Bader C.D."/>
            <person name="Teijaro C.N."/>
            <person name="Fluegel L."/>
            <person name="Davis C.M."/>
            <person name="Simpson J.R."/>
            <person name="Lauterbach L."/>
            <person name="Steele A.D."/>
            <person name="Gui C."/>
            <person name="Meng S."/>
            <person name="Li G."/>
            <person name="Viehrig K."/>
            <person name="Ye F."/>
            <person name="Su P."/>
            <person name="Kiefer A.F."/>
            <person name="Nichols A."/>
            <person name="Cepeda A.J."/>
            <person name="Yan W."/>
            <person name="Fan B."/>
            <person name="Jiang Y."/>
            <person name="Adhikari A."/>
            <person name="Zheng C.-J."/>
            <person name="Schuster L."/>
            <person name="Cowan T.M."/>
            <person name="Smanski M.J."/>
            <person name="Chevrette M.G."/>
            <person name="De Carvalho L.P.S."/>
            <person name="Shen B."/>
        </authorList>
    </citation>
    <scope>NUCLEOTIDE SEQUENCE [LARGE SCALE GENOMIC DNA]</scope>
    <source>
        <strain evidence="6 7">NPDC051599</strain>
    </source>
</reference>
<dbReference type="CDD" id="cd01335">
    <property type="entry name" value="Radical_SAM"/>
    <property type="match status" value="1"/>
</dbReference>
<dbReference type="PROSITE" id="PS51918">
    <property type="entry name" value="RADICAL_SAM"/>
    <property type="match status" value="1"/>
</dbReference>
<dbReference type="InterPro" id="IPR050377">
    <property type="entry name" value="Radical_SAM_PqqE_MftC-like"/>
</dbReference>
<name>A0ABW7Y993_STRCE</name>
<evidence type="ECO:0000313" key="7">
    <source>
        <dbReference type="Proteomes" id="UP001612415"/>
    </source>
</evidence>
<organism evidence="6 7">
    <name type="scientific">Streptomyces cellulosae</name>
    <dbReference type="NCBI Taxonomy" id="1968"/>
    <lineage>
        <taxon>Bacteria</taxon>
        <taxon>Bacillati</taxon>
        <taxon>Actinomycetota</taxon>
        <taxon>Actinomycetes</taxon>
        <taxon>Kitasatosporales</taxon>
        <taxon>Streptomycetaceae</taxon>
        <taxon>Streptomyces</taxon>
    </lineage>
</organism>
<dbReference type="Pfam" id="PF04055">
    <property type="entry name" value="Radical_SAM"/>
    <property type="match status" value="1"/>
</dbReference>
<keyword evidence="1" id="KW-0949">S-adenosyl-L-methionine</keyword>
<evidence type="ECO:0000256" key="3">
    <source>
        <dbReference type="ARBA" id="ARBA00023004"/>
    </source>
</evidence>
<keyword evidence="2" id="KW-0479">Metal-binding</keyword>
<proteinExistence type="predicted"/>
<dbReference type="InterPro" id="IPR058240">
    <property type="entry name" value="rSAM_sf"/>
</dbReference>
<keyword evidence="4" id="KW-0411">Iron-sulfur</keyword>
<dbReference type="Gene3D" id="3.20.20.70">
    <property type="entry name" value="Aldolase class I"/>
    <property type="match status" value="1"/>
</dbReference>
<dbReference type="RefSeq" id="WP_398659459.1">
    <property type="nucleotide sequence ID" value="NZ_JBITDC010000013.1"/>
</dbReference>
<dbReference type="EMBL" id="JBITDC010000013">
    <property type="protein sequence ID" value="MFI5678951.1"/>
    <property type="molecule type" value="Genomic_DNA"/>
</dbReference>
<evidence type="ECO:0000256" key="2">
    <source>
        <dbReference type="ARBA" id="ARBA00022723"/>
    </source>
</evidence>
<accession>A0ABW7Y993</accession>